<dbReference type="PRINTS" id="PR00783">
    <property type="entry name" value="MINTRINSICP"/>
</dbReference>
<reference evidence="11 12" key="1">
    <citation type="submission" date="2019-04" db="EMBL/GenBank/DDBJ databases">
        <title>High contiguity whole genome sequence and gene annotation resource for two Venturia nashicola isolates.</title>
        <authorList>
            <person name="Prokchorchik M."/>
            <person name="Won K."/>
            <person name="Lee Y."/>
            <person name="Choi E.D."/>
            <person name="Segonzac C."/>
            <person name="Sohn K.H."/>
        </authorList>
    </citation>
    <scope>NUCLEOTIDE SEQUENCE [LARGE SCALE GENOMIC DNA]</scope>
    <source>
        <strain evidence="11 12">PRI2</strain>
    </source>
</reference>
<dbReference type="GO" id="GO:0015250">
    <property type="term" value="F:water channel activity"/>
    <property type="evidence" value="ECO:0007669"/>
    <property type="project" value="TreeGrafter"/>
</dbReference>
<comment type="catalytic activity">
    <reaction evidence="7">
        <text>H2O(in) = H2O(out)</text>
        <dbReference type="Rhea" id="RHEA:29667"/>
        <dbReference type="ChEBI" id="CHEBI:15377"/>
    </reaction>
</comment>
<name>A0A4Z1PA06_9PEZI</name>
<dbReference type="OrthoDB" id="3222at2759"/>
<evidence type="ECO:0000313" key="12">
    <source>
        <dbReference type="Proteomes" id="UP000298493"/>
    </source>
</evidence>
<protein>
    <submittedName>
        <fullName evidence="11">Aquaporin-like protein</fullName>
    </submittedName>
</protein>
<dbReference type="PANTHER" id="PTHR19139:SF283">
    <property type="entry name" value="AQUAPORIN"/>
    <property type="match status" value="1"/>
</dbReference>
<dbReference type="InterPro" id="IPR034294">
    <property type="entry name" value="Aquaporin_transptr"/>
</dbReference>
<comment type="similarity">
    <text evidence="2 8">Belongs to the MIP/aquaporin (TC 1.A.8) family.</text>
</comment>
<feature type="transmembrane region" description="Helical" evidence="10">
    <location>
        <begin position="86"/>
        <end position="106"/>
    </location>
</feature>
<dbReference type="Gene3D" id="1.20.1080.10">
    <property type="entry name" value="Glycerol uptake facilitator protein"/>
    <property type="match status" value="1"/>
</dbReference>
<evidence type="ECO:0000256" key="4">
    <source>
        <dbReference type="ARBA" id="ARBA00022737"/>
    </source>
</evidence>
<evidence type="ECO:0000256" key="10">
    <source>
        <dbReference type="SAM" id="Phobius"/>
    </source>
</evidence>
<dbReference type="EMBL" id="SNSC02000015">
    <property type="protein sequence ID" value="TID17747.1"/>
    <property type="molecule type" value="Genomic_DNA"/>
</dbReference>
<evidence type="ECO:0000256" key="6">
    <source>
        <dbReference type="ARBA" id="ARBA00023136"/>
    </source>
</evidence>
<dbReference type="PANTHER" id="PTHR19139">
    <property type="entry name" value="AQUAPORIN TRANSPORTER"/>
    <property type="match status" value="1"/>
</dbReference>
<evidence type="ECO:0000313" key="11">
    <source>
        <dbReference type="EMBL" id="TID17747.1"/>
    </source>
</evidence>
<organism evidence="11 12">
    <name type="scientific">Venturia nashicola</name>
    <dbReference type="NCBI Taxonomy" id="86259"/>
    <lineage>
        <taxon>Eukaryota</taxon>
        <taxon>Fungi</taxon>
        <taxon>Dikarya</taxon>
        <taxon>Ascomycota</taxon>
        <taxon>Pezizomycotina</taxon>
        <taxon>Dothideomycetes</taxon>
        <taxon>Pleosporomycetidae</taxon>
        <taxon>Venturiales</taxon>
        <taxon>Venturiaceae</taxon>
        <taxon>Venturia</taxon>
    </lineage>
</organism>
<dbReference type="InterPro" id="IPR023271">
    <property type="entry name" value="Aquaporin-like"/>
</dbReference>
<comment type="caution">
    <text evidence="11">The sequence shown here is derived from an EMBL/GenBank/DDBJ whole genome shotgun (WGS) entry which is preliminary data.</text>
</comment>
<feature type="region of interest" description="Disordered" evidence="9">
    <location>
        <begin position="1"/>
        <end position="55"/>
    </location>
</feature>
<keyword evidence="8" id="KW-0813">Transport</keyword>
<evidence type="ECO:0000256" key="8">
    <source>
        <dbReference type="RuleBase" id="RU000477"/>
    </source>
</evidence>
<evidence type="ECO:0000256" key="1">
    <source>
        <dbReference type="ARBA" id="ARBA00004141"/>
    </source>
</evidence>
<sequence length="329" mass="35584">MDSLPHHPEAGTGAYPNRPSSITRRKSARWTPPRPQRSADGTFHDVGSPTTIRNHYPAPYYNNSYDTGIMAEDVEPSKTKGLRGHFVAATGEFVGTFMFLWFAFAGQLMVINQASDVALDGSKSAQSVVFISLIYGLSLLVNAWGWFRISGGLFNPAVTLGLCLSGGLPYIRGIILIPFQLFGGMTAAALVRVLFPGDINAVQTTLSPQTTKVQGLFIEMFLTSLLVFMVLMLAAEKTKVTFLAPLGIGLSLFTALLAGGFYTGGSLNPARTLGPAVAAGRFTEEHWIYWLGPVFGACLAAGYYRLIKLLHYEEANPDQDSSGGEFLDK</sequence>
<accession>A0A4Z1PA06</accession>
<dbReference type="GO" id="GO:0005886">
    <property type="term" value="C:plasma membrane"/>
    <property type="evidence" value="ECO:0007669"/>
    <property type="project" value="TreeGrafter"/>
</dbReference>
<gene>
    <name evidence="11" type="ORF">E6O75_ATG10392</name>
</gene>
<feature type="transmembrane region" description="Helical" evidence="10">
    <location>
        <begin position="242"/>
        <end position="267"/>
    </location>
</feature>
<evidence type="ECO:0000256" key="3">
    <source>
        <dbReference type="ARBA" id="ARBA00022692"/>
    </source>
</evidence>
<keyword evidence="4" id="KW-0677">Repeat</keyword>
<feature type="transmembrane region" description="Helical" evidence="10">
    <location>
        <begin position="153"/>
        <end position="171"/>
    </location>
</feature>
<keyword evidence="5 10" id="KW-1133">Transmembrane helix</keyword>
<dbReference type="STRING" id="86259.A0A4Z1PA06"/>
<dbReference type="AlphaFoldDB" id="A0A4Z1PA06"/>
<keyword evidence="12" id="KW-1185">Reference proteome</keyword>
<keyword evidence="6 10" id="KW-0472">Membrane</keyword>
<feature type="transmembrane region" description="Helical" evidence="10">
    <location>
        <begin position="127"/>
        <end position="147"/>
    </location>
</feature>
<feature type="transmembrane region" description="Helical" evidence="10">
    <location>
        <begin position="287"/>
        <end position="306"/>
    </location>
</feature>
<dbReference type="Pfam" id="PF00230">
    <property type="entry name" value="MIP"/>
    <property type="match status" value="1"/>
</dbReference>
<dbReference type="SUPFAM" id="SSF81338">
    <property type="entry name" value="Aquaporin-like"/>
    <property type="match status" value="1"/>
</dbReference>
<comment type="subcellular location">
    <subcellularLocation>
        <location evidence="1">Membrane</location>
        <topology evidence="1">Multi-pass membrane protein</topology>
    </subcellularLocation>
</comment>
<proteinExistence type="inferred from homology"/>
<feature type="transmembrane region" description="Helical" evidence="10">
    <location>
        <begin position="215"/>
        <end position="235"/>
    </location>
</feature>
<evidence type="ECO:0000256" key="2">
    <source>
        <dbReference type="ARBA" id="ARBA00006175"/>
    </source>
</evidence>
<evidence type="ECO:0000256" key="9">
    <source>
        <dbReference type="SAM" id="MobiDB-lite"/>
    </source>
</evidence>
<evidence type="ECO:0000256" key="5">
    <source>
        <dbReference type="ARBA" id="ARBA00022989"/>
    </source>
</evidence>
<dbReference type="Proteomes" id="UP000298493">
    <property type="component" value="Unassembled WGS sequence"/>
</dbReference>
<dbReference type="InterPro" id="IPR000425">
    <property type="entry name" value="MIP"/>
</dbReference>
<keyword evidence="3 8" id="KW-0812">Transmembrane</keyword>
<evidence type="ECO:0000256" key="7">
    <source>
        <dbReference type="ARBA" id="ARBA00034651"/>
    </source>
</evidence>